<dbReference type="RefSeq" id="WP_019922680.1">
    <property type="nucleotide sequence ID" value="NZ_CP140152.1"/>
</dbReference>
<dbReference type="InterPro" id="IPR016772">
    <property type="entry name" value="UCP020408"/>
</dbReference>
<dbReference type="Pfam" id="PF10087">
    <property type="entry name" value="DUF2325"/>
    <property type="match status" value="1"/>
</dbReference>
<evidence type="ECO:0000256" key="3">
    <source>
        <dbReference type="SAM" id="MobiDB-lite"/>
    </source>
</evidence>
<proteinExistence type="inferred from homology"/>
<evidence type="ECO:0000256" key="2">
    <source>
        <dbReference type="SAM" id="Coils"/>
    </source>
</evidence>
<dbReference type="EMBL" id="CP140152">
    <property type="protein sequence ID" value="WQH05844.1"/>
    <property type="molecule type" value="Genomic_DNA"/>
</dbReference>
<keyword evidence="2" id="KW-0175">Coiled coil</keyword>
<name>A0ABZ0Y1U4_9BURK</name>
<feature type="coiled-coil region" evidence="2">
    <location>
        <begin position="226"/>
        <end position="326"/>
    </location>
</feature>
<evidence type="ECO:0000256" key="1">
    <source>
        <dbReference type="ARBA" id="ARBA00007189"/>
    </source>
</evidence>
<keyword evidence="5" id="KW-1185">Reference proteome</keyword>
<evidence type="ECO:0000313" key="5">
    <source>
        <dbReference type="Proteomes" id="UP001326110"/>
    </source>
</evidence>
<sequence length="450" mass="49273">MCEKHDPLAAIIAAAMPQMAGRPAAGPQTGGPLAARPGAARPGPQAEPVQQTQQVLRPVKPVIHNVASANAEAQASRRRRLWELGHACHCPLVGVGFPLGVLRKLVDKVTNGKVLADDYEVHVGAVTECATRNRLSEALQKELERRYAPVLLRFRAAKTTEQVADLWRAAVAAGDVAGAFWAGLTHPRCSPEVEEQMCRDLHMVQHQAGACVRADITKFNATLLENTRLAQELAKSQQRAAALLAEKSADAEKHASQLMQLRAQVVGKDSLVDSLRTELEQLRESIPGLETRARLADRLQQMDERERAMRQQIADLRLELARAVEAPAPMPIQEETRQVVEHVMKMPLRLSERAVLCVGGRSGNVATYRELIEREGAQFSHHDGGLEDNANRLDASLAAADLVICQTGCISHSAYWRVKDYCKRNGKRCVFIDNPSISSLARGLEQASAD</sequence>
<reference evidence="4 5" key="1">
    <citation type="submission" date="2023-11" db="EMBL/GenBank/DDBJ databases">
        <title>MicrobeMod: A computational toolkit for identifying prokaryotic methylation and restriction-modification with nanopore sequencing.</title>
        <authorList>
            <person name="Crits-Christoph A."/>
            <person name="Kang S.C."/>
            <person name="Lee H."/>
            <person name="Ostrov N."/>
        </authorList>
    </citation>
    <scope>NUCLEOTIDE SEQUENCE [LARGE SCALE GENOMIC DNA]</scope>
    <source>
        <strain evidence="4 5">ATCC 25935</strain>
    </source>
</reference>
<evidence type="ECO:0000313" key="4">
    <source>
        <dbReference type="EMBL" id="WQH05844.1"/>
    </source>
</evidence>
<protein>
    <submittedName>
        <fullName evidence="4">DUF2325 domain-containing protein</fullName>
    </submittedName>
</protein>
<feature type="compositionally biased region" description="Low complexity" evidence="3">
    <location>
        <begin position="30"/>
        <end position="44"/>
    </location>
</feature>
<accession>A0ABZ0Y1U4</accession>
<feature type="region of interest" description="Disordered" evidence="3">
    <location>
        <begin position="21"/>
        <end position="53"/>
    </location>
</feature>
<comment type="similarity">
    <text evidence="1">Belongs to the UPF0751 family.</text>
</comment>
<dbReference type="Proteomes" id="UP001326110">
    <property type="component" value="Chromosome"/>
</dbReference>
<organism evidence="4 5">
    <name type="scientific">Duganella zoogloeoides</name>
    <dbReference type="NCBI Taxonomy" id="75659"/>
    <lineage>
        <taxon>Bacteria</taxon>
        <taxon>Pseudomonadati</taxon>
        <taxon>Pseudomonadota</taxon>
        <taxon>Betaproteobacteria</taxon>
        <taxon>Burkholderiales</taxon>
        <taxon>Oxalobacteraceae</taxon>
        <taxon>Telluria group</taxon>
        <taxon>Duganella</taxon>
    </lineage>
</organism>
<gene>
    <name evidence="4" type="ORF">SR858_05760</name>
</gene>